<dbReference type="InterPro" id="IPR043592">
    <property type="entry name" value="FMNL_animal"/>
</dbReference>
<dbReference type="PROSITE" id="PS51232">
    <property type="entry name" value="GBD_FH3"/>
    <property type="match status" value="1"/>
</dbReference>
<protein>
    <submittedName>
        <fullName evidence="5">Uncharacterized protein LOC117243330 isoform X1</fullName>
    </submittedName>
</protein>
<feature type="coiled-coil region" evidence="1">
    <location>
        <begin position="385"/>
        <end position="419"/>
    </location>
</feature>
<dbReference type="GO" id="GO:0005829">
    <property type="term" value="C:cytosol"/>
    <property type="evidence" value="ECO:0007669"/>
    <property type="project" value="TreeGrafter"/>
</dbReference>
<feature type="compositionally biased region" description="Low complexity" evidence="2">
    <location>
        <begin position="123"/>
        <end position="141"/>
    </location>
</feature>
<dbReference type="GO" id="GO:0051015">
    <property type="term" value="F:actin filament binding"/>
    <property type="evidence" value="ECO:0007669"/>
    <property type="project" value="TreeGrafter"/>
</dbReference>
<proteinExistence type="predicted"/>
<evidence type="ECO:0000259" key="3">
    <source>
        <dbReference type="PROSITE" id="PS51232"/>
    </source>
</evidence>
<dbReference type="GO" id="GO:0031267">
    <property type="term" value="F:small GTPase binding"/>
    <property type="evidence" value="ECO:0007669"/>
    <property type="project" value="InterPro"/>
</dbReference>
<dbReference type="InterPro" id="IPR010473">
    <property type="entry name" value="GTPase-bd"/>
</dbReference>
<sequence length="1132" mass="127484">MGNTRSQPCQRSKSLYLFYLIHRTWSIVTDHRKEHGRADDADRESDLSSRCSGCNTCDYGQDSLTFDSETDMAPNAEEELLVVKPWGPQPEKERLRPPTYNAEDYAIALRRWGRRPLGSVQDSHGTLPSTTSSSSGYASGSGEMTLRQFTSVSELLNKLRADLRLAFPSFVQEFASPPADGITLLLETLRGVQLAQSSPPSSSHTGPRVGTRRAALDELGCVECLAACTERCTDAPRLLVQAQPGLLALAVCLTSSLNRSRVLALQLLTKVCQTPGGHAVVSEAVSTLRLKYGEGGRFRFLAGALLAPRAAIALRVAGVSFLNAFLKSASRTQTRLYIQAEACEAGLEPQVLQEWLKELDGREEDALNDLLHKEVQKWSHNCVDVDALQRRVVRAEETCRILSKKVSALQTQLQQMQLEKLNNYNLEDREKMTVLGTKQSPKMSSNAEDEGISSSERSSSPENTKHQSRSNHQKVSASPDNDQETTIDDVIEELRIIVKDAEQEIGDKNHEQNRIDHGDQDFYNENSSKTKLHRTNSKVSLNNSETYVYEKVLKRDHQTDTKILKSNTGSNVSQSVIKGEQVTYFGNDRDYSTDSSGGRRLNGETRRVSKSSVEGSVKIVVKGPDVEEAIVPTILHPQPPRKSPPCLSAIMAVRHCDFIDQEEAFNSHDEDIEDETLGDGSDSLLSASRLKYNGKNQAYEEQIKNTEVDHFQKQCNRKETENTSDRKMKKSFDDLRCFSENEIKEKKTIRNYETSCNTKNKTTNETKSSNRQTDGISHRHSSKYRSEVEKRKLLRRSASHDYLESTASSPRSKRSSKSRVENHIRKFESLNSFDEHRSLQSYGRPGSSENLSKQEQFFGEGNSRSRMRRSESFHHVSHIARKDQCSSQGGSDSGLFYVTDFNLEPLVTRRPRSIEAPKSPNLLTKSLDRIDEGLDSMIDIVIMEEKTQWSSSKYQSKTKKCREERALVRSKSSRLEDSKSCFELTSKGRKEESKSKHLKSDEFYSGHVSNKQLRSDELYEEQRNREWNELNSSRKNELDLDCTPMILMKNGVRHNSFCQNENIGNRFLNKSMDSGIFAGRTYDTFGLGKNRFNAGKYSGNQQMKESPIGRRNTTSSAGGNRGKVTDVVSGLY</sequence>
<evidence type="ECO:0000256" key="1">
    <source>
        <dbReference type="SAM" id="Coils"/>
    </source>
</evidence>
<dbReference type="PANTHER" id="PTHR45857:SF9">
    <property type="entry name" value="MULTIPLE WING HAIRS, ISOFORM C"/>
    <property type="match status" value="1"/>
</dbReference>
<evidence type="ECO:0000256" key="2">
    <source>
        <dbReference type="SAM" id="MobiDB-lite"/>
    </source>
</evidence>
<dbReference type="SMART" id="SM01139">
    <property type="entry name" value="Drf_FH3"/>
    <property type="match status" value="1"/>
</dbReference>
<feature type="domain" description="GBD/FH3" evidence="3">
    <location>
        <begin position="1"/>
        <end position="473"/>
    </location>
</feature>
<dbReference type="InterPro" id="IPR016024">
    <property type="entry name" value="ARM-type_fold"/>
</dbReference>
<dbReference type="Proteomes" id="UP000504631">
    <property type="component" value="Unplaced"/>
</dbReference>
<reference evidence="5" key="1">
    <citation type="submission" date="2025-08" db="UniProtKB">
        <authorList>
            <consortium name="RefSeq"/>
        </authorList>
    </citation>
    <scope>IDENTIFICATION</scope>
    <source>
        <tissue evidence="5">Muscle</tissue>
    </source>
</reference>
<feature type="compositionally biased region" description="Polar residues" evidence="2">
    <location>
        <begin position="436"/>
        <end position="446"/>
    </location>
</feature>
<feature type="region of interest" description="Disordered" evidence="2">
    <location>
        <begin position="587"/>
        <end position="609"/>
    </location>
</feature>
<dbReference type="GO" id="GO:0016477">
    <property type="term" value="P:cell migration"/>
    <property type="evidence" value="ECO:0007669"/>
    <property type="project" value="TreeGrafter"/>
</dbReference>
<feature type="region of interest" description="Disordered" evidence="2">
    <location>
        <begin position="1096"/>
        <end position="1132"/>
    </location>
</feature>
<evidence type="ECO:0000313" key="4">
    <source>
        <dbReference type="Proteomes" id="UP000504631"/>
    </source>
</evidence>
<keyword evidence="1" id="KW-0175">Coiled coil</keyword>
<gene>
    <name evidence="5" type="primary">LOC117243330</name>
</gene>
<feature type="compositionally biased region" description="Low complexity" evidence="2">
    <location>
        <begin position="757"/>
        <end position="770"/>
    </location>
</feature>
<dbReference type="SUPFAM" id="SSF48371">
    <property type="entry name" value="ARM repeat"/>
    <property type="match status" value="1"/>
</dbReference>
<dbReference type="InterPro" id="IPR014768">
    <property type="entry name" value="GBD/FH3_dom"/>
</dbReference>
<dbReference type="AlphaFoldDB" id="A0A6J3LRB1"/>
<dbReference type="GO" id="GO:0008360">
    <property type="term" value="P:regulation of cell shape"/>
    <property type="evidence" value="ECO:0007669"/>
    <property type="project" value="TreeGrafter"/>
</dbReference>
<dbReference type="InterPro" id="IPR011989">
    <property type="entry name" value="ARM-like"/>
</dbReference>
<dbReference type="RefSeq" id="XP_033366589.1">
    <property type="nucleotide sequence ID" value="XM_033510698.1"/>
</dbReference>
<feature type="region of interest" description="Disordered" evidence="2">
    <location>
        <begin position="757"/>
        <end position="821"/>
    </location>
</feature>
<dbReference type="KEGG" id="bvk:117243330"/>
<name>A0A6J3LRB1_9HYME</name>
<organism evidence="4 5">
    <name type="scientific">Bombus vosnesenskii</name>
    <dbReference type="NCBI Taxonomy" id="207650"/>
    <lineage>
        <taxon>Eukaryota</taxon>
        <taxon>Metazoa</taxon>
        <taxon>Ecdysozoa</taxon>
        <taxon>Arthropoda</taxon>
        <taxon>Hexapoda</taxon>
        <taxon>Insecta</taxon>
        <taxon>Pterygota</taxon>
        <taxon>Neoptera</taxon>
        <taxon>Endopterygota</taxon>
        <taxon>Hymenoptera</taxon>
        <taxon>Apocrita</taxon>
        <taxon>Aculeata</taxon>
        <taxon>Apoidea</taxon>
        <taxon>Anthophila</taxon>
        <taxon>Apidae</taxon>
        <taxon>Bombus</taxon>
        <taxon>Pyrobombus</taxon>
    </lineage>
</organism>
<dbReference type="GO" id="GO:0030866">
    <property type="term" value="P:cortical actin cytoskeleton organization"/>
    <property type="evidence" value="ECO:0007669"/>
    <property type="project" value="TreeGrafter"/>
</dbReference>
<dbReference type="InterPro" id="IPR010472">
    <property type="entry name" value="FH3_dom"/>
</dbReference>
<feature type="region of interest" description="Disordered" evidence="2">
    <location>
        <begin position="503"/>
        <end position="535"/>
    </location>
</feature>
<dbReference type="Gene3D" id="1.25.10.10">
    <property type="entry name" value="Leucine-rich Repeat Variant"/>
    <property type="match status" value="1"/>
</dbReference>
<dbReference type="SMART" id="SM01140">
    <property type="entry name" value="Drf_GBD"/>
    <property type="match status" value="1"/>
</dbReference>
<accession>A0A6J3LRB1</accession>
<keyword evidence="4" id="KW-1185">Reference proteome</keyword>
<feature type="region of interest" description="Disordered" evidence="2">
    <location>
        <begin position="836"/>
        <end position="872"/>
    </location>
</feature>
<feature type="compositionally biased region" description="Basic and acidic residues" evidence="2">
    <location>
        <begin position="503"/>
        <end position="520"/>
    </location>
</feature>
<dbReference type="GeneID" id="117243330"/>
<feature type="compositionally biased region" description="Basic and acidic residues" evidence="2">
    <location>
        <begin position="31"/>
        <end position="47"/>
    </location>
</feature>
<dbReference type="CTD" id="38131"/>
<feature type="region of interest" description="Disordered" evidence="2">
    <location>
        <begin position="434"/>
        <end position="486"/>
    </location>
</feature>
<feature type="region of interest" description="Disordered" evidence="2">
    <location>
        <begin position="118"/>
        <end position="141"/>
    </location>
</feature>
<dbReference type="PANTHER" id="PTHR45857">
    <property type="entry name" value="FORMIN-LIKE PROTEIN"/>
    <property type="match status" value="1"/>
</dbReference>
<evidence type="ECO:0000313" key="5">
    <source>
        <dbReference type="RefSeq" id="XP_033366589.1"/>
    </source>
</evidence>
<feature type="region of interest" description="Disordered" evidence="2">
    <location>
        <begin position="31"/>
        <end position="50"/>
    </location>
</feature>